<dbReference type="AlphaFoldDB" id="A0A8T0GFB8"/>
<dbReference type="EMBL" id="CM026432">
    <property type="protein sequence ID" value="KAG0557720.1"/>
    <property type="molecule type" value="Genomic_DNA"/>
</dbReference>
<comment type="caution">
    <text evidence="1">The sequence shown here is derived from an EMBL/GenBank/DDBJ whole genome shotgun (WGS) entry which is preliminary data.</text>
</comment>
<proteinExistence type="predicted"/>
<accession>A0A8T0GFB8</accession>
<name>A0A8T0GFB8_CERPU</name>
<protein>
    <submittedName>
        <fullName evidence="1">Uncharacterized protein</fullName>
    </submittedName>
</protein>
<evidence type="ECO:0000313" key="1">
    <source>
        <dbReference type="EMBL" id="KAG0557720.1"/>
    </source>
</evidence>
<keyword evidence="2" id="KW-1185">Reference proteome</keyword>
<gene>
    <name evidence="1" type="ORF">KC19_11G152400</name>
</gene>
<evidence type="ECO:0000313" key="2">
    <source>
        <dbReference type="Proteomes" id="UP000822688"/>
    </source>
</evidence>
<sequence>MVFPVAALVQVDFCCMFNLQVRRTKSDDGVRMFTCFQPLGHGSRL</sequence>
<reference evidence="1 2" key="1">
    <citation type="submission" date="2020-06" db="EMBL/GenBank/DDBJ databases">
        <title>WGS assembly of Ceratodon purpureus strain R40.</title>
        <authorList>
            <person name="Carey S.B."/>
            <person name="Jenkins J."/>
            <person name="Shu S."/>
            <person name="Lovell J.T."/>
            <person name="Sreedasyam A."/>
            <person name="Maumus F."/>
            <person name="Tiley G.P."/>
            <person name="Fernandez-Pozo N."/>
            <person name="Barry K."/>
            <person name="Chen C."/>
            <person name="Wang M."/>
            <person name="Lipzen A."/>
            <person name="Daum C."/>
            <person name="Saski C.A."/>
            <person name="Payton A.C."/>
            <person name="Mcbreen J.C."/>
            <person name="Conrad R.E."/>
            <person name="Kollar L.M."/>
            <person name="Olsson S."/>
            <person name="Huttunen S."/>
            <person name="Landis J.B."/>
            <person name="Wickett N.J."/>
            <person name="Johnson M.G."/>
            <person name="Rensing S.A."/>
            <person name="Grimwood J."/>
            <person name="Schmutz J."/>
            <person name="Mcdaniel S.F."/>
        </authorList>
    </citation>
    <scope>NUCLEOTIDE SEQUENCE [LARGE SCALE GENOMIC DNA]</scope>
    <source>
        <strain evidence="1 2">R40</strain>
    </source>
</reference>
<dbReference type="Proteomes" id="UP000822688">
    <property type="component" value="Chromosome 11"/>
</dbReference>
<organism evidence="1 2">
    <name type="scientific">Ceratodon purpureus</name>
    <name type="common">Fire moss</name>
    <name type="synonym">Dicranum purpureum</name>
    <dbReference type="NCBI Taxonomy" id="3225"/>
    <lineage>
        <taxon>Eukaryota</taxon>
        <taxon>Viridiplantae</taxon>
        <taxon>Streptophyta</taxon>
        <taxon>Embryophyta</taxon>
        <taxon>Bryophyta</taxon>
        <taxon>Bryophytina</taxon>
        <taxon>Bryopsida</taxon>
        <taxon>Dicranidae</taxon>
        <taxon>Pseudoditrichales</taxon>
        <taxon>Ditrichaceae</taxon>
        <taxon>Ceratodon</taxon>
    </lineage>
</organism>